<dbReference type="Proteomes" id="UP000254877">
    <property type="component" value="Unassembled WGS sequence"/>
</dbReference>
<dbReference type="RefSeq" id="WP_097413856.1">
    <property type="nucleotide sequence ID" value="NZ_CAJZOM010000010.1"/>
</dbReference>
<sequence>MIEEKEVDKEIPDGCDELICFDGGLYEFEMSAGWHDKWPKPTRQELSDRKSFGEDAERLANNKWLDKLIAEGGK</sequence>
<evidence type="ECO:0000313" key="1">
    <source>
        <dbReference type="EMBL" id="STF46307.1"/>
    </source>
</evidence>
<proteinExistence type="predicted"/>
<protein>
    <submittedName>
        <fullName evidence="1">Uncharacterized protein</fullName>
    </submittedName>
</protein>
<gene>
    <name evidence="1" type="ORF">NCTC7928_07109</name>
</gene>
<accession>A0A376LQ19</accession>
<evidence type="ECO:0000313" key="2">
    <source>
        <dbReference type="Proteomes" id="UP000254877"/>
    </source>
</evidence>
<name>A0A376LQ19_ECOLX</name>
<reference evidence="1 2" key="1">
    <citation type="submission" date="2018-06" db="EMBL/GenBank/DDBJ databases">
        <authorList>
            <consortium name="Pathogen Informatics"/>
            <person name="Doyle S."/>
        </authorList>
    </citation>
    <scope>NUCLEOTIDE SEQUENCE [LARGE SCALE GENOMIC DNA]</scope>
    <source>
        <strain evidence="1 2">NCTC7928</strain>
    </source>
</reference>
<dbReference type="AlphaFoldDB" id="A0A376LQ19"/>
<dbReference type="EMBL" id="UGAB01000002">
    <property type="protein sequence ID" value="STF46307.1"/>
    <property type="molecule type" value="Genomic_DNA"/>
</dbReference>
<organism evidence="1 2">
    <name type="scientific">Escherichia coli</name>
    <dbReference type="NCBI Taxonomy" id="562"/>
    <lineage>
        <taxon>Bacteria</taxon>
        <taxon>Pseudomonadati</taxon>
        <taxon>Pseudomonadota</taxon>
        <taxon>Gammaproteobacteria</taxon>
        <taxon>Enterobacterales</taxon>
        <taxon>Enterobacteriaceae</taxon>
        <taxon>Escherichia</taxon>
    </lineage>
</organism>